<protein>
    <submittedName>
        <fullName evidence="1">Uncharacterized protein</fullName>
    </submittedName>
</protein>
<dbReference type="EMBL" id="KQ419822">
    <property type="protein sequence ID" value="KOF82264.1"/>
    <property type="molecule type" value="Genomic_DNA"/>
</dbReference>
<gene>
    <name evidence="1" type="ORF">OCBIM_22025499mg</name>
</gene>
<accession>A0A0L8GZL0</accession>
<organism evidence="1">
    <name type="scientific">Octopus bimaculoides</name>
    <name type="common">California two-spotted octopus</name>
    <dbReference type="NCBI Taxonomy" id="37653"/>
    <lineage>
        <taxon>Eukaryota</taxon>
        <taxon>Metazoa</taxon>
        <taxon>Spiralia</taxon>
        <taxon>Lophotrochozoa</taxon>
        <taxon>Mollusca</taxon>
        <taxon>Cephalopoda</taxon>
        <taxon>Coleoidea</taxon>
        <taxon>Octopodiformes</taxon>
        <taxon>Octopoda</taxon>
        <taxon>Incirrata</taxon>
        <taxon>Octopodidae</taxon>
        <taxon>Octopus</taxon>
    </lineage>
</organism>
<evidence type="ECO:0000313" key="1">
    <source>
        <dbReference type="EMBL" id="KOF82264.1"/>
    </source>
</evidence>
<proteinExistence type="predicted"/>
<name>A0A0L8GZL0_OCTBM</name>
<dbReference type="AlphaFoldDB" id="A0A0L8GZL0"/>
<sequence>MHIKRMIYVCNGFVCKSSLLQISTLPISPTHSFIHLNFPYYFSHGFLQHDVPAM</sequence>
<reference evidence="1" key="1">
    <citation type="submission" date="2015-07" db="EMBL/GenBank/DDBJ databases">
        <title>MeaNS - Measles Nucleotide Surveillance Program.</title>
        <authorList>
            <person name="Tran T."/>
            <person name="Druce J."/>
        </authorList>
    </citation>
    <scope>NUCLEOTIDE SEQUENCE</scope>
    <source>
        <strain evidence="1">UCB-OBI-ISO-001</strain>
        <tissue evidence="1">Gonad</tissue>
    </source>
</reference>